<accession>A0ABS8HNI3</accession>
<comment type="caution">
    <text evidence="6">The sequence shown here is derived from an EMBL/GenBank/DDBJ whole genome shotgun (WGS) entry which is preliminary data.</text>
</comment>
<dbReference type="PROSITE" id="PS00758">
    <property type="entry name" value="ARGE_DAPE_CPG2_1"/>
    <property type="match status" value="1"/>
</dbReference>
<dbReference type="InterPro" id="IPR050072">
    <property type="entry name" value="Peptidase_M20A"/>
</dbReference>
<dbReference type="SUPFAM" id="SSF53187">
    <property type="entry name" value="Zn-dependent exopeptidases"/>
    <property type="match status" value="1"/>
</dbReference>
<dbReference type="Pfam" id="PF01546">
    <property type="entry name" value="Peptidase_M20"/>
    <property type="match status" value="1"/>
</dbReference>
<keyword evidence="7" id="KW-1185">Reference proteome</keyword>
<sequence length="373" mass="40686">MEQFDLERYLKELEYLVNIDSGSKSLEGVAQIGEYFSEKFKAAGWNIKKYDIATEIAPCIEITNRDTDRFDILLLGHMDTVFPAGTVKERPFTIKDGKAYGPGVIDMKSGLLSAYYALDGLKDQELSICLLLNSEEEMGSRRVRPWLEKAAGKSRYVFVLEAARENGDLVLTRKGLGRYTFEFHGVAAHAGVAPQNGISAILELGHWIVALHGLTDFSSGLTLNVGTVVGGTTANVVADYAKAELDFRVADMSQVHIIEQKIDSLLAHAKTSGVKIGVSGGMTRPPLNPTEETQKICRLAETIGKEVDMRVHWAKTGGGSDGNFSAALGVPTIDGLGPVGGNAHGIHEYMLIESVEPRIHLLRRMIKEAVKVK</sequence>
<dbReference type="Pfam" id="PF07687">
    <property type="entry name" value="M20_dimer"/>
    <property type="match status" value="1"/>
</dbReference>
<dbReference type="Gene3D" id="3.30.70.360">
    <property type="match status" value="1"/>
</dbReference>
<dbReference type="Gene3D" id="3.40.630.10">
    <property type="entry name" value="Zn peptidases"/>
    <property type="match status" value="1"/>
</dbReference>
<evidence type="ECO:0000256" key="3">
    <source>
        <dbReference type="ARBA" id="ARBA00022801"/>
    </source>
</evidence>
<dbReference type="InterPro" id="IPR036264">
    <property type="entry name" value="Bact_exopeptidase_dim_dom"/>
</dbReference>
<proteinExistence type="predicted"/>
<evidence type="ECO:0000259" key="5">
    <source>
        <dbReference type="Pfam" id="PF07687"/>
    </source>
</evidence>
<dbReference type="InterPro" id="IPR002933">
    <property type="entry name" value="Peptidase_M20"/>
</dbReference>
<dbReference type="CDD" id="cd03885">
    <property type="entry name" value="M20_CPDG2"/>
    <property type="match status" value="1"/>
</dbReference>
<dbReference type="PANTHER" id="PTHR43808">
    <property type="entry name" value="ACETYLORNITHINE DEACETYLASE"/>
    <property type="match status" value="1"/>
</dbReference>
<keyword evidence="3" id="KW-0378">Hydrolase</keyword>
<dbReference type="SUPFAM" id="SSF55031">
    <property type="entry name" value="Bacterial exopeptidase dimerisation domain"/>
    <property type="match status" value="1"/>
</dbReference>
<evidence type="ECO:0000256" key="4">
    <source>
        <dbReference type="ARBA" id="ARBA00022833"/>
    </source>
</evidence>
<reference evidence="6" key="1">
    <citation type="submission" date="2021-11" db="EMBL/GenBank/DDBJ databases">
        <title>Description of a new species Pelosinus isolated from the bottom sediments of Lake Baikal.</title>
        <authorList>
            <person name="Zakharyuk A."/>
        </authorList>
    </citation>
    <scope>NUCLEOTIDE SEQUENCE</scope>
    <source>
        <strain evidence="6">Bkl1</strain>
    </source>
</reference>
<evidence type="ECO:0000313" key="7">
    <source>
        <dbReference type="Proteomes" id="UP001165492"/>
    </source>
</evidence>
<name>A0ABS8HNI3_9FIRM</name>
<dbReference type="PIRSF" id="PIRSF037238">
    <property type="entry name" value="Carboxypeptidase_G2"/>
    <property type="match status" value="1"/>
</dbReference>
<feature type="domain" description="Peptidase M20 dimerisation" evidence="5">
    <location>
        <begin position="172"/>
        <end position="269"/>
    </location>
</feature>
<dbReference type="InterPro" id="IPR011650">
    <property type="entry name" value="Peptidase_M20_dimer"/>
</dbReference>
<evidence type="ECO:0000313" key="6">
    <source>
        <dbReference type="EMBL" id="MCC5464721.1"/>
    </source>
</evidence>
<dbReference type="RefSeq" id="WP_229534142.1">
    <property type="nucleotide sequence ID" value="NZ_JAJHJB010000004.1"/>
</dbReference>
<gene>
    <name evidence="6" type="ORF">LMF89_04980</name>
</gene>
<dbReference type="InterPro" id="IPR017150">
    <property type="entry name" value="Pept_M20_glutamate_carboxypep"/>
</dbReference>
<keyword evidence="4" id="KW-0862">Zinc</keyword>
<dbReference type="PANTHER" id="PTHR43808:SF9">
    <property type="entry name" value="BLL0789 PROTEIN"/>
    <property type="match status" value="1"/>
</dbReference>
<protein>
    <submittedName>
        <fullName evidence="6">M20 family metallopeptidase</fullName>
    </submittedName>
</protein>
<keyword evidence="2" id="KW-0479">Metal-binding</keyword>
<dbReference type="InterPro" id="IPR001261">
    <property type="entry name" value="ArgE/DapE_CS"/>
</dbReference>
<evidence type="ECO:0000256" key="1">
    <source>
        <dbReference type="ARBA" id="ARBA00001947"/>
    </source>
</evidence>
<dbReference type="Proteomes" id="UP001165492">
    <property type="component" value="Unassembled WGS sequence"/>
</dbReference>
<dbReference type="EMBL" id="JAJHJB010000004">
    <property type="protein sequence ID" value="MCC5464721.1"/>
    <property type="molecule type" value="Genomic_DNA"/>
</dbReference>
<comment type="cofactor">
    <cofactor evidence="1">
        <name>Zn(2+)</name>
        <dbReference type="ChEBI" id="CHEBI:29105"/>
    </cofactor>
</comment>
<organism evidence="6 7">
    <name type="scientific">Pelosinus baikalensis</name>
    <dbReference type="NCBI Taxonomy" id="2892015"/>
    <lineage>
        <taxon>Bacteria</taxon>
        <taxon>Bacillati</taxon>
        <taxon>Bacillota</taxon>
        <taxon>Negativicutes</taxon>
        <taxon>Selenomonadales</taxon>
        <taxon>Sporomusaceae</taxon>
        <taxon>Pelosinus</taxon>
    </lineage>
</organism>
<evidence type="ECO:0000256" key="2">
    <source>
        <dbReference type="ARBA" id="ARBA00022723"/>
    </source>
</evidence>